<feature type="transmembrane region" description="Helical" evidence="8">
    <location>
        <begin position="321"/>
        <end position="343"/>
    </location>
</feature>
<keyword evidence="11" id="KW-1185">Reference proteome</keyword>
<keyword evidence="4" id="KW-0762">Sugar transport</keyword>
<protein>
    <submittedName>
        <fullName evidence="10">PfoR protein</fullName>
    </submittedName>
</protein>
<proteinExistence type="predicted"/>
<dbReference type="EMBL" id="AGAY01000008">
    <property type="protein sequence ID" value="EGY53525.1"/>
    <property type="molecule type" value="Genomic_DNA"/>
</dbReference>
<sequence>MLPPFQVARWYGILSGSAGERRIMSVKAFLAARNIEFSLRRYGVDALNFMALGLFSSLIVGLILKTVGGWAGLPWLVEVGTQAQGAMGAAIGAGVAYALKAPPLVLLASVATGTAGAALGGPVGCFLAAAAGAEAGKLLSKTTPIDIIVTPAVTLLAGIAVAQFVGPAVSALMTQTGALIMWAVELQPFLMSIVVAVLMGLILTLPISSAAIAISLSLSGLAAGAATVGCCAQMVGFAVMGFKENRWAGLLSQGLGTSMLQMPNIMKNPKIWIPPTLAGALLAPLATLGFQMANIPSGAGMGTSGLVGQVGTLNAMGHAPLVWAGIVLLHFVLPALLTLAIAWPMRKKGWIKDGDLKLDV</sequence>
<dbReference type="Proteomes" id="UP000003019">
    <property type="component" value="Unassembled WGS sequence"/>
</dbReference>
<keyword evidence="7 8" id="KW-0472">Membrane</keyword>
<keyword evidence="5 8" id="KW-0812">Transmembrane</keyword>
<feature type="transmembrane region" description="Helical" evidence="8">
    <location>
        <begin position="221"/>
        <end position="242"/>
    </location>
</feature>
<dbReference type="GO" id="GO:0008982">
    <property type="term" value="F:protein-N(PI)-phosphohistidine-sugar phosphotransferase activity"/>
    <property type="evidence" value="ECO:0007669"/>
    <property type="project" value="InterPro"/>
</dbReference>
<evidence type="ECO:0000313" key="10">
    <source>
        <dbReference type="EMBL" id="EGY53525.1"/>
    </source>
</evidence>
<keyword evidence="6 8" id="KW-1133">Transmembrane helix</keyword>
<dbReference type="GO" id="GO:0005886">
    <property type="term" value="C:plasma membrane"/>
    <property type="evidence" value="ECO:0007669"/>
    <property type="project" value="UniProtKB-SubCell"/>
</dbReference>
<organism evidence="10 11">
    <name type="scientific">Neisseria shayeganii 871</name>
    <dbReference type="NCBI Taxonomy" id="1032488"/>
    <lineage>
        <taxon>Bacteria</taxon>
        <taxon>Pseudomonadati</taxon>
        <taxon>Pseudomonadota</taxon>
        <taxon>Betaproteobacteria</taxon>
        <taxon>Neisseriales</taxon>
        <taxon>Neisseriaceae</taxon>
        <taxon>Neisseria</taxon>
    </lineage>
</organism>
<feature type="transmembrane region" description="Helical" evidence="8">
    <location>
        <begin position="46"/>
        <end position="64"/>
    </location>
</feature>
<dbReference type="GO" id="GO:0009401">
    <property type="term" value="P:phosphoenolpyruvate-dependent sugar phosphotransferase system"/>
    <property type="evidence" value="ECO:0007669"/>
    <property type="project" value="InterPro"/>
</dbReference>
<reference evidence="10 11" key="1">
    <citation type="submission" date="2011-05" db="EMBL/GenBank/DDBJ databases">
        <authorList>
            <person name="Muzny D."/>
            <person name="Qin X."/>
            <person name="Deng J."/>
            <person name="Jiang H."/>
            <person name="Liu Y."/>
            <person name="Qu J."/>
            <person name="Song X.-Z."/>
            <person name="Zhang L."/>
            <person name="Thornton R."/>
            <person name="Coyle M."/>
            <person name="Francisco L."/>
            <person name="Jackson L."/>
            <person name="Javaid M."/>
            <person name="Korchina V."/>
            <person name="Kovar C."/>
            <person name="Mata R."/>
            <person name="Mathew T."/>
            <person name="Ngo R."/>
            <person name="Nguyen L."/>
            <person name="Nguyen N."/>
            <person name="Okwuonu G."/>
            <person name="Ongeri F."/>
            <person name="Pham C."/>
            <person name="Simmons D."/>
            <person name="Wilczek-Boney K."/>
            <person name="Hale W."/>
            <person name="Jakkamsetti A."/>
            <person name="Pham P."/>
            <person name="Ruth R."/>
            <person name="San Lucas F."/>
            <person name="Warren J."/>
            <person name="Zhang J."/>
            <person name="Zhao Z."/>
            <person name="Zhou C."/>
            <person name="Zhu D."/>
            <person name="Lee S."/>
            <person name="Bess C."/>
            <person name="Blankenburg K."/>
            <person name="Forbes L."/>
            <person name="Fu Q."/>
            <person name="Gubbala S."/>
            <person name="Hirani K."/>
            <person name="Jayaseelan J.C."/>
            <person name="Lara F."/>
            <person name="Munidasa M."/>
            <person name="Palculict T."/>
            <person name="Patil S."/>
            <person name="Pu L.-L."/>
            <person name="Saada N."/>
            <person name="Tang L."/>
            <person name="Weissenberger G."/>
            <person name="Zhu Y."/>
            <person name="Hemphill L."/>
            <person name="Shang Y."/>
            <person name="Youmans B."/>
            <person name="Ayvaz T."/>
            <person name="Ross M."/>
            <person name="Santibanez J."/>
            <person name="Aqrawi P."/>
            <person name="Gross S."/>
            <person name="Joshi V."/>
            <person name="Fowler G."/>
            <person name="Nazareth L."/>
            <person name="Reid J."/>
            <person name="Worley K."/>
            <person name="Petrosino J."/>
            <person name="Highlander S."/>
            <person name="Gibbs R."/>
        </authorList>
    </citation>
    <scope>NUCLEOTIDE SEQUENCE [LARGE SCALE GENOMIC DNA]</scope>
    <source>
        <strain evidence="10 11">871</strain>
    </source>
</reference>
<evidence type="ECO:0000256" key="8">
    <source>
        <dbReference type="SAM" id="Phobius"/>
    </source>
</evidence>
<evidence type="ECO:0000256" key="5">
    <source>
        <dbReference type="ARBA" id="ARBA00022692"/>
    </source>
</evidence>
<feature type="transmembrane region" description="Helical" evidence="8">
    <location>
        <begin position="76"/>
        <end position="99"/>
    </location>
</feature>
<dbReference type="HOGENOM" id="CLU_063648_0_0_4"/>
<dbReference type="Pfam" id="PF13303">
    <property type="entry name" value="PTS_EIIC_2"/>
    <property type="match status" value="1"/>
</dbReference>
<dbReference type="InterPro" id="IPR003352">
    <property type="entry name" value="PTS_EIIC"/>
</dbReference>
<evidence type="ECO:0000256" key="3">
    <source>
        <dbReference type="ARBA" id="ARBA00022475"/>
    </source>
</evidence>
<evidence type="ECO:0000256" key="4">
    <source>
        <dbReference type="ARBA" id="ARBA00022597"/>
    </source>
</evidence>
<comment type="caution">
    <text evidence="10">The sequence shown here is derived from an EMBL/GenBank/DDBJ whole genome shotgun (WGS) entry which is preliminary data.</text>
</comment>
<evidence type="ECO:0000256" key="2">
    <source>
        <dbReference type="ARBA" id="ARBA00022448"/>
    </source>
</evidence>
<dbReference type="AlphaFoldDB" id="G4CF81"/>
<evidence type="ECO:0000259" key="9">
    <source>
        <dbReference type="Pfam" id="PF13303"/>
    </source>
</evidence>
<feature type="transmembrane region" description="Helical" evidence="8">
    <location>
        <begin position="145"/>
        <end position="169"/>
    </location>
</feature>
<dbReference type="PATRIC" id="fig|1032488.3.peg.253"/>
<gene>
    <name evidence="10" type="primary">pfoR</name>
    <name evidence="10" type="ORF">HMPREF9371_0270</name>
</gene>
<evidence type="ECO:0000256" key="1">
    <source>
        <dbReference type="ARBA" id="ARBA00004651"/>
    </source>
</evidence>
<feature type="domain" description="Phosphotransferase system EIIC" evidence="9">
    <location>
        <begin position="45"/>
        <end position="358"/>
    </location>
</feature>
<evidence type="ECO:0000256" key="6">
    <source>
        <dbReference type="ARBA" id="ARBA00022989"/>
    </source>
</evidence>
<accession>G4CF81</accession>
<evidence type="ECO:0000313" key="11">
    <source>
        <dbReference type="Proteomes" id="UP000003019"/>
    </source>
</evidence>
<comment type="subcellular location">
    <subcellularLocation>
        <location evidence="1">Cell membrane</location>
        <topology evidence="1">Multi-pass membrane protein</topology>
    </subcellularLocation>
</comment>
<dbReference type="STRING" id="1032488.HMPREF9371_0270"/>
<feature type="transmembrane region" description="Helical" evidence="8">
    <location>
        <begin position="189"/>
        <end position="214"/>
    </location>
</feature>
<evidence type="ECO:0000256" key="7">
    <source>
        <dbReference type="ARBA" id="ARBA00023136"/>
    </source>
</evidence>
<keyword evidence="2" id="KW-0813">Transport</keyword>
<feature type="transmembrane region" description="Helical" evidence="8">
    <location>
        <begin position="105"/>
        <end position="133"/>
    </location>
</feature>
<name>G4CF81_9NEIS</name>
<keyword evidence="3" id="KW-1003">Cell membrane</keyword>